<feature type="transmembrane region" description="Helical" evidence="1">
    <location>
        <begin position="7"/>
        <end position="29"/>
    </location>
</feature>
<keyword evidence="1" id="KW-0812">Transmembrane</keyword>
<dbReference type="PANTHER" id="PTHR33361">
    <property type="entry name" value="GLR0591 PROTEIN"/>
    <property type="match status" value="1"/>
</dbReference>
<comment type="caution">
    <text evidence="2">The sequence shown here is derived from an EMBL/GenBank/DDBJ whole genome shotgun (WGS) entry which is preliminary data.</text>
</comment>
<keyword evidence="1" id="KW-0472">Membrane</keyword>
<proteinExistence type="predicted"/>
<sequence>MQKNRFLLIAAGIIAVVGLILFIVGLVLVTKANDKDCAAGVAGQSGAKRDRCSYSTEAKRAGLDNFLQKVQDTYFELHPQDLIFKPGGVKPSVLMTKFKPYNPEPKNLKQITDTARRLLDELHGLGLNTRLLKPHEKKAIAQLKHYHQHNFGKPYDADYYSGDFLMGPNLFCWQAICNVGFSDIKSGLGNFHPKNLENVRLFLNKMKLVAGTFSTYIKNMRLGIKSGMVRSTEECLAGINAFKRSYLQISLQGEQGIYDEGYMKPIFSAKFLAGVKSSDLDEWKKREREDCERVHPGIRS</sequence>
<dbReference type="Proteomes" id="UP001163046">
    <property type="component" value="Unassembled WGS sequence"/>
</dbReference>
<dbReference type="InterPro" id="IPR010281">
    <property type="entry name" value="DUF885"/>
</dbReference>
<evidence type="ECO:0000313" key="3">
    <source>
        <dbReference type="Proteomes" id="UP001163046"/>
    </source>
</evidence>
<dbReference type="EMBL" id="MU825415">
    <property type="protein sequence ID" value="KAJ7390543.1"/>
    <property type="molecule type" value="Genomic_DNA"/>
</dbReference>
<organism evidence="2 3">
    <name type="scientific">Desmophyllum pertusum</name>
    <dbReference type="NCBI Taxonomy" id="174260"/>
    <lineage>
        <taxon>Eukaryota</taxon>
        <taxon>Metazoa</taxon>
        <taxon>Cnidaria</taxon>
        <taxon>Anthozoa</taxon>
        <taxon>Hexacorallia</taxon>
        <taxon>Scleractinia</taxon>
        <taxon>Caryophylliina</taxon>
        <taxon>Caryophylliidae</taxon>
        <taxon>Desmophyllum</taxon>
    </lineage>
</organism>
<keyword evidence="3" id="KW-1185">Reference proteome</keyword>
<gene>
    <name evidence="2" type="ORF">OS493_024580</name>
</gene>
<dbReference type="OrthoDB" id="5987033at2759"/>
<reference evidence="2" key="1">
    <citation type="submission" date="2023-01" db="EMBL/GenBank/DDBJ databases">
        <title>Genome assembly of the deep-sea coral Lophelia pertusa.</title>
        <authorList>
            <person name="Herrera S."/>
            <person name="Cordes E."/>
        </authorList>
    </citation>
    <scope>NUCLEOTIDE SEQUENCE</scope>
    <source>
        <strain evidence="2">USNM1676648</strain>
        <tissue evidence="2">Polyp</tissue>
    </source>
</reference>
<evidence type="ECO:0000313" key="2">
    <source>
        <dbReference type="EMBL" id="KAJ7390543.1"/>
    </source>
</evidence>
<protein>
    <submittedName>
        <fullName evidence="2">Uncharacterized protein</fullName>
    </submittedName>
</protein>
<dbReference type="AlphaFoldDB" id="A0A9W9ZZ50"/>
<keyword evidence="1" id="KW-1133">Transmembrane helix</keyword>
<dbReference type="PANTHER" id="PTHR33361:SF2">
    <property type="entry name" value="DUF885 DOMAIN-CONTAINING PROTEIN"/>
    <property type="match status" value="1"/>
</dbReference>
<name>A0A9W9ZZ50_9CNID</name>
<accession>A0A9W9ZZ50</accession>
<evidence type="ECO:0000256" key="1">
    <source>
        <dbReference type="SAM" id="Phobius"/>
    </source>
</evidence>